<dbReference type="NCBIfam" id="NF002270">
    <property type="entry name" value="PRK01202.1"/>
    <property type="match status" value="1"/>
</dbReference>
<comment type="similarity">
    <text evidence="1 5">Belongs to the GcvH family.</text>
</comment>
<feature type="modified residue" description="N6-lipoyllysine" evidence="4">
    <location>
        <position position="88"/>
    </location>
</feature>
<accession>A0A9W8A9C9</accession>
<evidence type="ECO:0000256" key="5">
    <source>
        <dbReference type="RuleBase" id="RU364055"/>
    </source>
</evidence>
<dbReference type="PANTHER" id="PTHR11715:SF3">
    <property type="entry name" value="GLYCINE CLEAVAGE SYSTEM H PROTEIN-RELATED"/>
    <property type="match status" value="1"/>
</dbReference>
<proteinExistence type="inferred from homology"/>
<comment type="subunit">
    <text evidence="5">The glycine cleavage system is composed of four proteins: P, T, L and H.</text>
</comment>
<dbReference type="OrthoDB" id="10264154at2759"/>
<keyword evidence="5" id="KW-0496">Mitochondrion</keyword>
<dbReference type="InterPro" id="IPR002930">
    <property type="entry name" value="GCV_H"/>
</dbReference>
<sequence>MSLRILTQSFIRQRAFAPATSTAAFARFYATKKFTSSHEWVEVENGVGTVGLTDYAQNSLGDIVYVELPEVDSEVENNDVIGVVESVKAASDIYSPLTGTITETNAELESKPKLINTKPDSDGWLFKIKIANDAEVNDLLDEAAYKKLIEDK</sequence>
<comment type="caution">
    <text evidence="7">The sequence shown here is derived from an EMBL/GenBank/DDBJ whole genome shotgun (WGS) entry which is preliminary data.</text>
</comment>
<evidence type="ECO:0000259" key="6">
    <source>
        <dbReference type="PROSITE" id="PS50968"/>
    </source>
</evidence>
<comment type="subcellular location">
    <subcellularLocation>
        <location evidence="5">Mitochondrion</location>
    </subcellularLocation>
</comment>
<evidence type="ECO:0000313" key="8">
    <source>
        <dbReference type="Proteomes" id="UP001150538"/>
    </source>
</evidence>
<dbReference type="Pfam" id="PF01597">
    <property type="entry name" value="GCV_H"/>
    <property type="match status" value="1"/>
</dbReference>
<dbReference type="InterPro" id="IPR003016">
    <property type="entry name" value="2-oxoA_DH_lipoyl-BS"/>
</dbReference>
<keyword evidence="8" id="KW-1185">Reference proteome</keyword>
<dbReference type="Proteomes" id="UP001150538">
    <property type="component" value="Unassembled WGS sequence"/>
</dbReference>
<dbReference type="GO" id="GO:0005960">
    <property type="term" value="C:glycine cleavage complex"/>
    <property type="evidence" value="ECO:0007669"/>
    <property type="project" value="UniProtKB-UniRule"/>
</dbReference>
<comment type="cofactor">
    <cofactor evidence="5">
        <name>(R)-lipoate</name>
        <dbReference type="ChEBI" id="CHEBI:83088"/>
    </cofactor>
    <text evidence="5">Binds 1 lipoyl cofactor covalently.</text>
</comment>
<gene>
    <name evidence="7" type="primary">GCV3</name>
    <name evidence="7" type="ORF">H4219_000973</name>
</gene>
<evidence type="ECO:0000313" key="7">
    <source>
        <dbReference type="EMBL" id="KAJ1920920.1"/>
    </source>
</evidence>
<dbReference type="Gene3D" id="2.40.50.100">
    <property type="match status" value="1"/>
</dbReference>
<dbReference type="CDD" id="cd06848">
    <property type="entry name" value="GCS_H"/>
    <property type="match status" value="1"/>
</dbReference>
<feature type="domain" description="Lipoyl-binding" evidence="6">
    <location>
        <begin position="47"/>
        <end position="129"/>
    </location>
</feature>
<dbReference type="PROSITE" id="PS00189">
    <property type="entry name" value="LIPOYL"/>
    <property type="match status" value="1"/>
</dbReference>
<evidence type="ECO:0000256" key="4">
    <source>
        <dbReference type="PIRSR" id="PIRSR617453-50"/>
    </source>
</evidence>
<protein>
    <recommendedName>
        <fullName evidence="5">Glycine cleavage system H protein</fullName>
    </recommendedName>
</protein>
<evidence type="ECO:0000256" key="2">
    <source>
        <dbReference type="ARBA" id="ARBA00022823"/>
    </source>
</evidence>
<dbReference type="EMBL" id="JANBPU010000008">
    <property type="protein sequence ID" value="KAJ1920920.1"/>
    <property type="molecule type" value="Genomic_DNA"/>
</dbReference>
<dbReference type="GO" id="GO:0009249">
    <property type="term" value="P:protein lipoylation"/>
    <property type="evidence" value="ECO:0007669"/>
    <property type="project" value="TreeGrafter"/>
</dbReference>
<organism evidence="7 8">
    <name type="scientific">Mycoemilia scoparia</name>
    <dbReference type="NCBI Taxonomy" id="417184"/>
    <lineage>
        <taxon>Eukaryota</taxon>
        <taxon>Fungi</taxon>
        <taxon>Fungi incertae sedis</taxon>
        <taxon>Zoopagomycota</taxon>
        <taxon>Kickxellomycotina</taxon>
        <taxon>Kickxellomycetes</taxon>
        <taxon>Kickxellales</taxon>
        <taxon>Kickxellaceae</taxon>
        <taxon>Mycoemilia</taxon>
    </lineage>
</organism>
<dbReference type="InterPro" id="IPR000089">
    <property type="entry name" value="Biotin_lipoyl"/>
</dbReference>
<dbReference type="HAMAP" id="MF_00272">
    <property type="entry name" value="GcvH"/>
    <property type="match status" value="1"/>
</dbReference>
<name>A0A9W8A9C9_9FUNG</name>
<dbReference type="GO" id="GO:0005739">
    <property type="term" value="C:mitochondrion"/>
    <property type="evidence" value="ECO:0007669"/>
    <property type="project" value="UniProtKB-SubCell"/>
</dbReference>
<comment type="function">
    <text evidence="5">The H protein shuttles the methylamine group of glycine from the P protein to the T protein.</text>
</comment>
<evidence type="ECO:0000256" key="1">
    <source>
        <dbReference type="ARBA" id="ARBA00009249"/>
    </source>
</evidence>
<reference evidence="7" key="1">
    <citation type="submission" date="2022-07" db="EMBL/GenBank/DDBJ databases">
        <title>Phylogenomic reconstructions and comparative analyses of Kickxellomycotina fungi.</title>
        <authorList>
            <person name="Reynolds N.K."/>
            <person name="Stajich J.E."/>
            <person name="Barry K."/>
            <person name="Grigoriev I.V."/>
            <person name="Crous P."/>
            <person name="Smith M.E."/>
        </authorList>
    </citation>
    <scope>NUCLEOTIDE SEQUENCE</scope>
    <source>
        <strain evidence="7">NBRC 100468</strain>
    </source>
</reference>
<dbReference type="GO" id="GO:0019464">
    <property type="term" value="P:glycine decarboxylation via glycine cleavage system"/>
    <property type="evidence" value="ECO:0007669"/>
    <property type="project" value="UniProtKB-UniRule"/>
</dbReference>
<dbReference type="NCBIfam" id="TIGR00527">
    <property type="entry name" value="gcvH"/>
    <property type="match status" value="1"/>
</dbReference>
<dbReference type="InterPro" id="IPR017453">
    <property type="entry name" value="GCV_H_sub"/>
</dbReference>
<dbReference type="SUPFAM" id="SSF51230">
    <property type="entry name" value="Single hybrid motif"/>
    <property type="match status" value="1"/>
</dbReference>
<keyword evidence="3 5" id="KW-0809">Transit peptide</keyword>
<dbReference type="AlphaFoldDB" id="A0A9W8A9C9"/>
<keyword evidence="2 4" id="KW-0450">Lipoyl</keyword>
<dbReference type="InterPro" id="IPR011053">
    <property type="entry name" value="Single_hybrid_motif"/>
</dbReference>
<dbReference type="PROSITE" id="PS50968">
    <property type="entry name" value="BIOTINYL_LIPOYL"/>
    <property type="match status" value="1"/>
</dbReference>
<evidence type="ECO:0000256" key="3">
    <source>
        <dbReference type="ARBA" id="ARBA00022946"/>
    </source>
</evidence>
<dbReference type="InterPro" id="IPR033753">
    <property type="entry name" value="GCV_H/Fam206"/>
</dbReference>
<dbReference type="PANTHER" id="PTHR11715">
    <property type="entry name" value="GLYCINE CLEAVAGE SYSTEM H PROTEIN"/>
    <property type="match status" value="1"/>
</dbReference>